<evidence type="ECO:0000313" key="8">
    <source>
        <dbReference type="Proteomes" id="UP000250189"/>
    </source>
</evidence>
<evidence type="ECO:0000256" key="3">
    <source>
        <dbReference type="ARBA" id="ARBA00022692"/>
    </source>
</evidence>
<dbReference type="GeneID" id="33321998"/>
<comment type="similarity">
    <text evidence="2">Belongs to the autoinducer-2 exporter (AI-2E) (TC 2.A.86) family.</text>
</comment>
<dbReference type="PANTHER" id="PTHR21716:SF71">
    <property type="entry name" value="TRANSPORT PROTEIN MJ1177-RELATED"/>
    <property type="match status" value="1"/>
</dbReference>
<dbReference type="InterPro" id="IPR002549">
    <property type="entry name" value="AI-2E-like"/>
</dbReference>
<keyword evidence="5 6" id="KW-0472">Membrane</keyword>
<feature type="transmembrane region" description="Helical" evidence="6">
    <location>
        <begin position="6"/>
        <end position="36"/>
    </location>
</feature>
<dbReference type="EMBL" id="CP015193">
    <property type="protein sequence ID" value="ASJ16555.1"/>
    <property type="molecule type" value="Genomic_DNA"/>
</dbReference>
<keyword evidence="3 6" id="KW-0812">Transmembrane</keyword>
<evidence type="ECO:0000313" key="7">
    <source>
        <dbReference type="EMBL" id="ASJ16555.1"/>
    </source>
</evidence>
<dbReference type="AlphaFoldDB" id="A0A2Z2N381"/>
<evidence type="ECO:0000256" key="1">
    <source>
        <dbReference type="ARBA" id="ARBA00004141"/>
    </source>
</evidence>
<dbReference type="Pfam" id="PF01594">
    <property type="entry name" value="AI-2E_transport"/>
    <property type="match status" value="1"/>
</dbReference>
<reference evidence="7 8" key="1">
    <citation type="submission" date="2016-04" db="EMBL/GenBank/DDBJ databases">
        <title>Complete genome sequence of Thermococcus chitonophagus type strain GC74.</title>
        <authorList>
            <person name="Oger P.M."/>
        </authorList>
    </citation>
    <scope>NUCLEOTIDE SEQUENCE [LARGE SCALE GENOMIC DNA]</scope>
    <source>
        <strain evidence="7 8">GC74</strain>
    </source>
</reference>
<comment type="subcellular location">
    <subcellularLocation>
        <location evidence="1">Membrane</location>
        <topology evidence="1">Multi-pass membrane protein</topology>
    </subcellularLocation>
</comment>
<evidence type="ECO:0000256" key="5">
    <source>
        <dbReference type="ARBA" id="ARBA00023136"/>
    </source>
</evidence>
<dbReference type="GO" id="GO:0016020">
    <property type="term" value="C:membrane"/>
    <property type="evidence" value="ECO:0007669"/>
    <property type="project" value="UniProtKB-SubCell"/>
</dbReference>
<evidence type="ECO:0000256" key="6">
    <source>
        <dbReference type="SAM" id="Phobius"/>
    </source>
</evidence>
<accession>A0A2Z2N381</accession>
<dbReference type="RefSeq" id="WP_068576907.1">
    <property type="nucleotide sequence ID" value="NZ_CP015193.1"/>
</dbReference>
<gene>
    <name evidence="7" type="ORF">A3L04_05440</name>
</gene>
<name>A0A2Z2N381_9EURY</name>
<feature type="transmembrane region" description="Helical" evidence="6">
    <location>
        <begin position="57"/>
        <end position="79"/>
    </location>
</feature>
<organism evidence="7 8">
    <name type="scientific">Thermococcus chitonophagus</name>
    <dbReference type="NCBI Taxonomy" id="54262"/>
    <lineage>
        <taxon>Archaea</taxon>
        <taxon>Methanobacteriati</taxon>
        <taxon>Methanobacteriota</taxon>
        <taxon>Thermococci</taxon>
        <taxon>Thermococcales</taxon>
        <taxon>Thermococcaceae</taxon>
        <taxon>Thermococcus</taxon>
    </lineage>
</organism>
<dbReference type="OrthoDB" id="137390at2157"/>
<feature type="transmembrane region" description="Helical" evidence="6">
    <location>
        <begin position="181"/>
        <end position="202"/>
    </location>
</feature>
<protein>
    <submittedName>
        <fullName evidence="7">AI-2E family transporter</fullName>
    </submittedName>
</protein>
<feature type="transmembrane region" description="Helical" evidence="6">
    <location>
        <begin position="208"/>
        <end position="231"/>
    </location>
</feature>
<proteinExistence type="inferred from homology"/>
<feature type="transmembrane region" description="Helical" evidence="6">
    <location>
        <begin position="243"/>
        <end position="260"/>
    </location>
</feature>
<feature type="transmembrane region" description="Helical" evidence="6">
    <location>
        <begin position="280"/>
        <end position="308"/>
    </location>
</feature>
<dbReference type="Proteomes" id="UP000250189">
    <property type="component" value="Chromosome"/>
</dbReference>
<evidence type="ECO:0000256" key="4">
    <source>
        <dbReference type="ARBA" id="ARBA00022989"/>
    </source>
</evidence>
<evidence type="ECO:0000256" key="2">
    <source>
        <dbReference type="ARBA" id="ARBA00009773"/>
    </source>
</evidence>
<keyword evidence="4 6" id="KW-1133">Transmembrane helix</keyword>
<keyword evidence="8" id="KW-1185">Reference proteome</keyword>
<sequence>MDLNKIVLGVVAVIIVYLAILTIIPFFSALFFAFVTAYALEPVHVRLSRKIGVRKSAIALTLLILMIALGTLLLLVYTLTPVVDQAYLYLSDAEKFIKTVQLPIGSIEELTTQAIEKGKEYLVNLTFSIPKYLLQTVVYLAFVYFFLIKRNAIRELLVFEDERLNRIVERGNLTLQALIRAWLLLNIAKGFLMTLGFIMFRVSNLPTAILAGILTILFSFVPLFEGWMIWVAGSFYLFKQGHLLSALGLAVYGALLVSPTPDFTIRPKLVAREANFDETIVLIGMIGGTWGLGLKGLIIGPIVLNVAIEMLKEWKKITNPPRS</sequence>
<feature type="transmembrane region" description="Helical" evidence="6">
    <location>
        <begin position="129"/>
        <end position="147"/>
    </location>
</feature>
<dbReference type="PANTHER" id="PTHR21716">
    <property type="entry name" value="TRANSMEMBRANE PROTEIN"/>
    <property type="match status" value="1"/>
</dbReference>